<sequence length="439" mass="50737">MSKRKLETSEDANQPSIAQFFNVKGEKADAEESDNNETLRITYFAEKEEEDDKGERKKKQQKRSSKGDVPSAAKNAAKSSGVQQSKKAQLNKTNRSINDPVTKIEGGEKVTSMSPSKSPRQEQSSKRQSKPNSKNAGRKNRKSESSKVTLESIALQYGEGVQTPRHKPKFHEGDRILGVSHISHGELYEAKILKIRPELKQGQPIWQYMLHYQGWAKKWDEWVNEDGLYEDNAESRKLKQEILDRNKARREELKAKGKKQVNAKASSNNESQSNIDHESYEPKEKNYRITLPNTLQRRLLDDLDMIEDNKLLPIPRNPCVKQFLQNFLDFKKSAGPSPQEFSKMEDMIKGLEVFFNNTFAKMLLYRFESVQFRRFCSANPGMRPSEVYGGEHFLRLMNVQPILTDLVKYLEKNENMYMTTEWQPVDTDYIEMIDQQAIN</sequence>
<dbReference type="PANTHER" id="PTHR10880:SF15">
    <property type="entry name" value="MSL COMPLEX SUBUNIT 3"/>
    <property type="match status" value="1"/>
</dbReference>
<dbReference type="Pfam" id="PF22732">
    <property type="entry name" value="MSL3_chromo-like"/>
    <property type="match status" value="1"/>
</dbReference>
<feature type="region of interest" description="Disordered" evidence="6">
    <location>
        <begin position="1"/>
        <end position="149"/>
    </location>
</feature>
<evidence type="ECO:0000256" key="6">
    <source>
        <dbReference type="SAM" id="MobiDB-lite"/>
    </source>
</evidence>
<dbReference type="GO" id="GO:0005634">
    <property type="term" value="C:nucleus"/>
    <property type="evidence" value="ECO:0007669"/>
    <property type="project" value="UniProtKB-SubCell"/>
</dbReference>
<dbReference type="EMBL" id="JH992986">
    <property type="protein sequence ID" value="EKX48322.1"/>
    <property type="molecule type" value="Genomic_DNA"/>
</dbReference>
<name>L1JJ53_GUITC</name>
<feature type="compositionally biased region" description="Polar residues" evidence="6">
    <location>
        <begin position="77"/>
        <end position="99"/>
    </location>
</feature>
<dbReference type="SUPFAM" id="SSF54160">
    <property type="entry name" value="Chromo domain-like"/>
    <property type="match status" value="1"/>
</dbReference>
<dbReference type="InterPro" id="IPR016197">
    <property type="entry name" value="Chromo-like_dom_sf"/>
</dbReference>
<dbReference type="GeneID" id="17304960"/>
<keyword evidence="3" id="KW-0805">Transcription regulation</keyword>
<evidence type="ECO:0000256" key="2">
    <source>
        <dbReference type="ARBA" id="ARBA00022853"/>
    </source>
</evidence>
<organism evidence="9">
    <name type="scientific">Guillardia theta (strain CCMP2712)</name>
    <name type="common">Cryptophyte</name>
    <dbReference type="NCBI Taxonomy" id="905079"/>
    <lineage>
        <taxon>Eukaryota</taxon>
        <taxon>Cryptophyceae</taxon>
        <taxon>Pyrenomonadales</taxon>
        <taxon>Geminigeraceae</taxon>
        <taxon>Guillardia</taxon>
    </lineage>
</organism>
<dbReference type="InterPro" id="IPR008676">
    <property type="entry name" value="MRG"/>
</dbReference>
<reference evidence="11" key="2">
    <citation type="submission" date="2012-11" db="EMBL/GenBank/DDBJ databases">
        <authorList>
            <person name="Kuo A."/>
            <person name="Curtis B.A."/>
            <person name="Tanifuji G."/>
            <person name="Burki F."/>
            <person name="Gruber A."/>
            <person name="Irimia M."/>
            <person name="Maruyama S."/>
            <person name="Arias M.C."/>
            <person name="Ball S.G."/>
            <person name="Gile G.H."/>
            <person name="Hirakawa Y."/>
            <person name="Hopkins J.F."/>
            <person name="Rensing S.A."/>
            <person name="Schmutz J."/>
            <person name="Symeonidi A."/>
            <person name="Elias M."/>
            <person name="Eveleigh R.J."/>
            <person name="Herman E.K."/>
            <person name="Klute M.J."/>
            <person name="Nakayama T."/>
            <person name="Obornik M."/>
            <person name="Reyes-Prieto A."/>
            <person name="Armbrust E.V."/>
            <person name="Aves S.J."/>
            <person name="Beiko R.G."/>
            <person name="Coutinho P."/>
            <person name="Dacks J.B."/>
            <person name="Durnford D.G."/>
            <person name="Fast N.M."/>
            <person name="Green B.R."/>
            <person name="Grisdale C."/>
            <person name="Hempe F."/>
            <person name="Henrissat B."/>
            <person name="Hoppner M.P."/>
            <person name="Ishida K.-I."/>
            <person name="Kim E."/>
            <person name="Koreny L."/>
            <person name="Kroth P.G."/>
            <person name="Liu Y."/>
            <person name="Malik S.-B."/>
            <person name="Maier U.G."/>
            <person name="McRose D."/>
            <person name="Mock T."/>
            <person name="Neilson J.A."/>
            <person name="Onodera N.T."/>
            <person name="Poole A.M."/>
            <person name="Pritham E.J."/>
            <person name="Richards T.A."/>
            <person name="Rocap G."/>
            <person name="Roy S.W."/>
            <person name="Sarai C."/>
            <person name="Schaack S."/>
            <person name="Shirato S."/>
            <person name="Slamovits C.H."/>
            <person name="Spencer D.F."/>
            <person name="Suzuki S."/>
            <person name="Worden A.Z."/>
            <person name="Zauner S."/>
            <person name="Barry K."/>
            <person name="Bell C."/>
            <person name="Bharti A.K."/>
            <person name="Crow J.A."/>
            <person name="Grimwood J."/>
            <person name="Kramer R."/>
            <person name="Lindquist E."/>
            <person name="Lucas S."/>
            <person name="Salamov A."/>
            <person name="McFadden G.I."/>
            <person name="Lane C.E."/>
            <person name="Keeling P.J."/>
            <person name="Gray M.W."/>
            <person name="Grigoriev I.V."/>
            <person name="Archibald J.M."/>
        </authorList>
    </citation>
    <scope>NUCLEOTIDE SEQUENCE</scope>
    <source>
        <strain evidence="11">CCMP2712</strain>
    </source>
</reference>
<dbReference type="PROSITE" id="PS51640">
    <property type="entry name" value="MRG"/>
    <property type="match status" value="1"/>
</dbReference>
<dbReference type="PaxDb" id="55529-EKX48322"/>
<protein>
    <submittedName>
        <fullName evidence="9 10">Uncharacterized protein</fullName>
    </submittedName>
</protein>
<dbReference type="GO" id="GO:0006325">
    <property type="term" value="P:chromatin organization"/>
    <property type="evidence" value="ECO:0007669"/>
    <property type="project" value="UniProtKB-KW"/>
</dbReference>
<dbReference type="Gene3D" id="1.10.274.30">
    <property type="entry name" value="MRG domain"/>
    <property type="match status" value="1"/>
</dbReference>
<dbReference type="HOGENOM" id="CLU_624775_0_0_1"/>
<evidence type="ECO:0000259" key="8">
    <source>
        <dbReference type="Pfam" id="PF22732"/>
    </source>
</evidence>
<evidence type="ECO:0000256" key="4">
    <source>
        <dbReference type="ARBA" id="ARBA00023163"/>
    </source>
</evidence>
<feature type="domain" description="MSL3 chromodomain-like" evidence="8">
    <location>
        <begin position="171"/>
        <end position="243"/>
    </location>
</feature>
<keyword evidence="4" id="KW-0804">Transcription</keyword>
<evidence type="ECO:0000313" key="10">
    <source>
        <dbReference type="EnsemblProtists" id="EKX48322"/>
    </source>
</evidence>
<dbReference type="GO" id="GO:0000123">
    <property type="term" value="C:histone acetyltransferase complex"/>
    <property type="evidence" value="ECO:0007669"/>
    <property type="project" value="TreeGrafter"/>
</dbReference>
<evidence type="ECO:0000256" key="3">
    <source>
        <dbReference type="ARBA" id="ARBA00023015"/>
    </source>
</evidence>
<dbReference type="Proteomes" id="UP000011087">
    <property type="component" value="Unassembled WGS sequence"/>
</dbReference>
<dbReference type="InterPro" id="IPR053820">
    <property type="entry name" value="MSL3_chromo-like"/>
</dbReference>
<evidence type="ECO:0000259" key="7">
    <source>
        <dbReference type="Pfam" id="PF05712"/>
    </source>
</evidence>
<dbReference type="InterPro" id="IPR038217">
    <property type="entry name" value="MRG_C_sf"/>
</dbReference>
<feature type="compositionally biased region" description="Polar residues" evidence="6">
    <location>
        <begin position="263"/>
        <end position="274"/>
    </location>
</feature>
<dbReference type="EnsemblProtists" id="EKX48322">
    <property type="protein sequence ID" value="EKX48322"/>
    <property type="gene ID" value="GUITHDRAFT_105929"/>
</dbReference>
<dbReference type="InterPro" id="IPR026541">
    <property type="entry name" value="MRG_dom"/>
</dbReference>
<evidence type="ECO:0000313" key="11">
    <source>
        <dbReference type="Proteomes" id="UP000011087"/>
    </source>
</evidence>
<dbReference type="RefSeq" id="XP_005835302.1">
    <property type="nucleotide sequence ID" value="XM_005835245.1"/>
</dbReference>
<dbReference type="PANTHER" id="PTHR10880">
    <property type="entry name" value="MORTALITY FACTOR 4-LIKE PROTEIN"/>
    <property type="match status" value="1"/>
</dbReference>
<reference evidence="10" key="3">
    <citation type="submission" date="2015-06" db="UniProtKB">
        <authorList>
            <consortium name="EnsemblProtists"/>
        </authorList>
    </citation>
    <scope>IDENTIFICATION</scope>
</reference>
<dbReference type="STRING" id="905079.L1JJ53"/>
<dbReference type="AlphaFoldDB" id="L1JJ53"/>
<keyword evidence="5" id="KW-0539">Nucleus</keyword>
<gene>
    <name evidence="9" type="ORF">GUITHDRAFT_105929</name>
</gene>
<reference evidence="9 11" key="1">
    <citation type="journal article" date="2012" name="Nature">
        <title>Algal genomes reveal evolutionary mosaicism and the fate of nucleomorphs.</title>
        <authorList>
            <consortium name="DOE Joint Genome Institute"/>
            <person name="Curtis B.A."/>
            <person name="Tanifuji G."/>
            <person name="Burki F."/>
            <person name="Gruber A."/>
            <person name="Irimia M."/>
            <person name="Maruyama S."/>
            <person name="Arias M.C."/>
            <person name="Ball S.G."/>
            <person name="Gile G.H."/>
            <person name="Hirakawa Y."/>
            <person name="Hopkins J.F."/>
            <person name="Kuo A."/>
            <person name="Rensing S.A."/>
            <person name="Schmutz J."/>
            <person name="Symeonidi A."/>
            <person name="Elias M."/>
            <person name="Eveleigh R.J."/>
            <person name="Herman E.K."/>
            <person name="Klute M.J."/>
            <person name="Nakayama T."/>
            <person name="Obornik M."/>
            <person name="Reyes-Prieto A."/>
            <person name="Armbrust E.V."/>
            <person name="Aves S.J."/>
            <person name="Beiko R.G."/>
            <person name="Coutinho P."/>
            <person name="Dacks J.B."/>
            <person name="Durnford D.G."/>
            <person name="Fast N.M."/>
            <person name="Green B.R."/>
            <person name="Grisdale C.J."/>
            <person name="Hempel F."/>
            <person name="Henrissat B."/>
            <person name="Hoppner M.P."/>
            <person name="Ishida K."/>
            <person name="Kim E."/>
            <person name="Koreny L."/>
            <person name="Kroth P.G."/>
            <person name="Liu Y."/>
            <person name="Malik S.B."/>
            <person name="Maier U.G."/>
            <person name="McRose D."/>
            <person name="Mock T."/>
            <person name="Neilson J.A."/>
            <person name="Onodera N.T."/>
            <person name="Poole A.M."/>
            <person name="Pritham E.J."/>
            <person name="Richards T.A."/>
            <person name="Rocap G."/>
            <person name="Roy S.W."/>
            <person name="Sarai C."/>
            <person name="Schaack S."/>
            <person name="Shirato S."/>
            <person name="Slamovits C.H."/>
            <person name="Spencer D.F."/>
            <person name="Suzuki S."/>
            <person name="Worden A.Z."/>
            <person name="Zauner S."/>
            <person name="Barry K."/>
            <person name="Bell C."/>
            <person name="Bharti A.K."/>
            <person name="Crow J.A."/>
            <person name="Grimwood J."/>
            <person name="Kramer R."/>
            <person name="Lindquist E."/>
            <person name="Lucas S."/>
            <person name="Salamov A."/>
            <person name="McFadden G.I."/>
            <person name="Lane C.E."/>
            <person name="Keeling P.J."/>
            <person name="Gray M.W."/>
            <person name="Grigoriev I.V."/>
            <person name="Archibald J.M."/>
        </authorList>
    </citation>
    <scope>NUCLEOTIDE SEQUENCE</scope>
    <source>
        <strain evidence="9 11">CCMP2712</strain>
    </source>
</reference>
<dbReference type="OrthoDB" id="124855at2759"/>
<proteinExistence type="predicted"/>
<keyword evidence="2" id="KW-0156">Chromatin regulator</keyword>
<evidence type="ECO:0000256" key="5">
    <source>
        <dbReference type="ARBA" id="ARBA00023242"/>
    </source>
</evidence>
<comment type="subcellular location">
    <subcellularLocation>
        <location evidence="1">Nucleus</location>
    </subcellularLocation>
</comment>
<feature type="region of interest" description="Disordered" evidence="6">
    <location>
        <begin position="254"/>
        <end position="281"/>
    </location>
</feature>
<evidence type="ECO:0000313" key="9">
    <source>
        <dbReference type="EMBL" id="EKX48322.1"/>
    </source>
</evidence>
<dbReference type="KEGG" id="gtt:GUITHDRAFT_105929"/>
<dbReference type="Gene3D" id="2.30.30.140">
    <property type="match status" value="1"/>
</dbReference>
<keyword evidence="11" id="KW-1185">Reference proteome</keyword>
<evidence type="ECO:0000256" key="1">
    <source>
        <dbReference type="ARBA" id="ARBA00004123"/>
    </source>
</evidence>
<dbReference type="GO" id="GO:0006355">
    <property type="term" value="P:regulation of DNA-templated transcription"/>
    <property type="evidence" value="ECO:0007669"/>
    <property type="project" value="InterPro"/>
</dbReference>
<dbReference type="Pfam" id="PF05712">
    <property type="entry name" value="MRG"/>
    <property type="match status" value="1"/>
</dbReference>
<feature type="domain" description="MRG" evidence="7">
    <location>
        <begin position="271"/>
        <end position="403"/>
    </location>
</feature>
<accession>L1JJ53</accession>
<dbReference type="eggNOG" id="KOG3001">
    <property type="taxonomic scope" value="Eukaryota"/>
</dbReference>